<dbReference type="PANTHER" id="PTHR33841">
    <property type="entry name" value="DNA METHYLTRANSFERASE YEEA-RELATED"/>
    <property type="match status" value="1"/>
</dbReference>
<dbReference type="GO" id="GO:0009007">
    <property type="term" value="F:site-specific DNA-methyltransferase (adenine-specific) activity"/>
    <property type="evidence" value="ECO:0007669"/>
    <property type="project" value="UniProtKB-EC"/>
</dbReference>
<dbReference type="EC" id="2.1.1.72" evidence="1"/>
<feature type="domain" description="MmeI-like N-terminal" evidence="5">
    <location>
        <begin position="11"/>
        <end position="186"/>
    </location>
</feature>
<comment type="caution">
    <text evidence="9">The sequence shown here is derived from an EMBL/GenBank/DDBJ whole genome shotgun (WGS) entry which is preliminary data.</text>
</comment>
<comment type="catalytic activity">
    <reaction evidence="4">
        <text>a 2'-deoxyadenosine in DNA + S-adenosyl-L-methionine = an N(6)-methyl-2'-deoxyadenosine in DNA + S-adenosyl-L-homocysteine + H(+)</text>
        <dbReference type="Rhea" id="RHEA:15197"/>
        <dbReference type="Rhea" id="RHEA-COMP:12418"/>
        <dbReference type="Rhea" id="RHEA-COMP:12419"/>
        <dbReference type="ChEBI" id="CHEBI:15378"/>
        <dbReference type="ChEBI" id="CHEBI:57856"/>
        <dbReference type="ChEBI" id="CHEBI:59789"/>
        <dbReference type="ChEBI" id="CHEBI:90615"/>
        <dbReference type="ChEBI" id="CHEBI:90616"/>
        <dbReference type="EC" id="2.1.1.72"/>
    </reaction>
</comment>
<accession>I4EJQ6</accession>
<dbReference type="PANTHER" id="PTHR33841:SF1">
    <property type="entry name" value="DNA METHYLTRANSFERASE A"/>
    <property type="match status" value="1"/>
</dbReference>
<keyword evidence="10" id="KW-1185">Reference proteome</keyword>
<dbReference type="InterPro" id="IPR046817">
    <property type="entry name" value="MmeI_N"/>
</dbReference>
<dbReference type="Gene3D" id="3.40.50.150">
    <property type="entry name" value="Vaccinia Virus protein VP39"/>
    <property type="match status" value="1"/>
</dbReference>
<evidence type="ECO:0000313" key="9">
    <source>
        <dbReference type="EMBL" id="CCF84918.1"/>
    </source>
</evidence>
<evidence type="ECO:0000259" key="8">
    <source>
        <dbReference type="Pfam" id="PF20473"/>
    </source>
</evidence>
<dbReference type="InterPro" id="IPR050953">
    <property type="entry name" value="N4_N6_ade-DNA_methylase"/>
</dbReference>
<dbReference type="REBASE" id="60394">
    <property type="entry name" value="NhoORF420002P"/>
</dbReference>
<protein>
    <recommendedName>
        <fullName evidence="1">site-specific DNA-methyltransferase (adenine-specific)</fullName>
        <ecNumber evidence="1">2.1.1.72</ecNumber>
    </recommendedName>
</protein>
<evidence type="ECO:0000313" key="10">
    <source>
        <dbReference type="Proteomes" id="UP000004221"/>
    </source>
</evidence>
<keyword evidence="2" id="KW-0489">Methyltransferase</keyword>
<organism evidence="9 10">
    <name type="scientific">Nitrolancea hollandica Lb</name>
    <dbReference type="NCBI Taxonomy" id="1129897"/>
    <lineage>
        <taxon>Bacteria</taxon>
        <taxon>Pseudomonadati</taxon>
        <taxon>Thermomicrobiota</taxon>
        <taxon>Thermomicrobia</taxon>
        <taxon>Sphaerobacterales</taxon>
        <taxon>Sphaerobacterineae</taxon>
        <taxon>Sphaerobacteraceae</taxon>
        <taxon>Nitrolancea</taxon>
    </lineage>
</organism>
<feature type="domain" description="MmeI-like target recognition" evidence="7">
    <location>
        <begin position="775"/>
        <end position="834"/>
    </location>
</feature>
<proteinExistence type="predicted"/>
<reference evidence="9 10" key="1">
    <citation type="journal article" date="2012" name="ISME J.">
        <title>Nitrification expanded: discovery, physiology and genomics of a nitrite-oxidizing bacterium from the phylum Chloroflexi.</title>
        <authorList>
            <person name="Sorokin D.Y."/>
            <person name="Lucker S."/>
            <person name="Vejmelkova D."/>
            <person name="Kostrikina N.A."/>
            <person name="Kleerebezem R."/>
            <person name="Rijpstra W.I."/>
            <person name="Damste J.S."/>
            <person name="Le Paslier D."/>
            <person name="Muyzer G."/>
            <person name="Wagner M."/>
            <person name="van Loosdrecht M.C."/>
            <person name="Daims H."/>
        </authorList>
    </citation>
    <scope>NUCLEOTIDE SEQUENCE [LARGE SCALE GENOMIC DNA]</scope>
    <source>
        <strain evidence="10">none</strain>
    </source>
</reference>
<evidence type="ECO:0000259" key="7">
    <source>
        <dbReference type="Pfam" id="PF20466"/>
    </source>
</evidence>
<dbReference type="Pfam" id="PF20464">
    <property type="entry name" value="MmeI_N"/>
    <property type="match status" value="1"/>
</dbReference>
<dbReference type="GO" id="GO:0003676">
    <property type="term" value="F:nucleic acid binding"/>
    <property type="evidence" value="ECO:0007669"/>
    <property type="project" value="InterPro"/>
</dbReference>
<dbReference type="InterPro" id="IPR046819">
    <property type="entry name" value="MmeI_hel"/>
</dbReference>
<gene>
    <name evidence="9" type="ORF">NITHO_420002</name>
</gene>
<evidence type="ECO:0000259" key="6">
    <source>
        <dbReference type="Pfam" id="PF20465"/>
    </source>
</evidence>
<evidence type="ECO:0000256" key="3">
    <source>
        <dbReference type="ARBA" id="ARBA00022679"/>
    </source>
</evidence>
<dbReference type="EMBL" id="CAGS01000357">
    <property type="protein sequence ID" value="CCF84918.1"/>
    <property type="molecule type" value="Genomic_DNA"/>
</dbReference>
<evidence type="ECO:0000256" key="4">
    <source>
        <dbReference type="ARBA" id="ARBA00047942"/>
    </source>
</evidence>
<name>I4EJQ6_9BACT</name>
<dbReference type="InterPro" id="IPR046816">
    <property type="entry name" value="MmeI_Mtase"/>
</dbReference>
<dbReference type="InterPro" id="IPR002052">
    <property type="entry name" value="DNA_methylase_N6_adenine_CS"/>
</dbReference>
<keyword evidence="3" id="KW-0808">Transferase</keyword>
<feature type="domain" description="MmeI-like helicase spacer" evidence="6">
    <location>
        <begin position="192"/>
        <end position="262"/>
    </location>
</feature>
<dbReference type="PROSITE" id="PS00092">
    <property type="entry name" value="N6_MTASE"/>
    <property type="match status" value="1"/>
</dbReference>
<feature type="domain" description="MmeI-like DNA-methyltransferase" evidence="8">
    <location>
        <begin position="367"/>
        <end position="606"/>
    </location>
</feature>
<dbReference type="InterPro" id="IPR046820">
    <property type="entry name" value="MmeI_TRD"/>
</dbReference>
<dbReference type="Pfam" id="PF20465">
    <property type="entry name" value="MmeI_hel"/>
    <property type="match status" value="1"/>
</dbReference>
<dbReference type="Pfam" id="PF20473">
    <property type="entry name" value="MmeI_Mtase"/>
    <property type="match status" value="1"/>
</dbReference>
<dbReference type="Proteomes" id="UP000004221">
    <property type="component" value="Unassembled WGS sequence"/>
</dbReference>
<dbReference type="InterPro" id="IPR029063">
    <property type="entry name" value="SAM-dependent_MTases_sf"/>
</dbReference>
<dbReference type="PRINTS" id="PR00507">
    <property type="entry name" value="N12N6MTFRASE"/>
</dbReference>
<dbReference type="Pfam" id="PF20466">
    <property type="entry name" value="MmeI_TRD"/>
    <property type="match status" value="1"/>
</dbReference>
<evidence type="ECO:0000259" key="5">
    <source>
        <dbReference type="Pfam" id="PF20464"/>
    </source>
</evidence>
<sequence>MAQGAIHGSSMTPQAFMAKWAAVKLKEKSAAQEHFIDLCRMLGQKTPAEADPEGTWYCFEKGATKSTGSQGFADVWMRKHFAWEYKGKHANLEKAYQQLLLYHEHLENPPLLIVCDLDRYEIHTKFTGTPTQVHSFTNDELGDPAILAKLRAVFTNPTAFRPSRTVEAVTEEAANRFGKLAIGLRERGVDPHRAAHFLVQILFCLFAEDIGLLPKGLFTRLLKFTAAQPAQFPAQIEQLLTAMRDGGSMAFEPIARFNGGLFAEIGVEPLTGEELASLAKAAELDWSNIEPAIFGTLFERSLDPSKRAQLGAHYTGRADIERVVEPVVMAPLRRRWAEVRAEAETRKAAWDAAPNRSEETKRRKAFENTLFAFQEELAKVRVLDPACGSGNFLYVALAALKDLEKEVISYGTASGLPHMFPRVVPGQLSGLEINEYARELAQVVVWIGYLQWMTANGFQVNRDPVLEPLETIRLQDALLDRSDPEHPKDATWPEADFIIGNPPFLGGNRVRHELGDLYLEDLFAVYDGRVPRFADLCCYFFEKARKRIATGQTKRAGLLATNSIRGGANRKVLERIKQTGDIFMAWSDEPWILDGAAVRISIVGFDGGSEPVCTLNGSAVTAINSDLTGAVDIAKARQLRENLGIAFMGPSPKAPFDIDSELAHQMLAEPLNVNGRPNSDVVRPVASAIDLVRRSREKWTIDFALMPLEQAAQYEMPFEYVKQHIYPIRMQNRRDDFRGQWWQYARPRPEMRQALEGMPRFIATPAVAKHRIFVWIAPDVLCNQGTLVFARDDDYFFGVLHSRAHELWSLRMGTSLEDRPRYTPTTCFETFPLPWPPGQEPTDDPRVQAIAEAARTLNEQRERWLNPEGASEAELKKRTLTNLYNARPNWLDLAHKRLDWAVFAAYGWPENIDDEEILARLLALNLERAGGG</sequence>
<dbReference type="GO" id="GO:0032259">
    <property type="term" value="P:methylation"/>
    <property type="evidence" value="ECO:0007669"/>
    <property type="project" value="UniProtKB-KW"/>
</dbReference>
<dbReference type="AlphaFoldDB" id="I4EJQ6"/>
<dbReference type="SUPFAM" id="SSF53335">
    <property type="entry name" value="S-adenosyl-L-methionine-dependent methyltransferases"/>
    <property type="match status" value="1"/>
</dbReference>
<evidence type="ECO:0000256" key="2">
    <source>
        <dbReference type="ARBA" id="ARBA00022603"/>
    </source>
</evidence>
<dbReference type="RefSeq" id="WP_008479456.1">
    <property type="nucleotide sequence ID" value="NZ_CAGS01000357.1"/>
</dbReference>
<evidence type="ECO:0000256" key="1">
    <source>
        <dbReference type="ARBA" id="ARBA00011900"/>
    </source>
</evidence>